<name>A0A4P8PPD1_9VIRU</name>
<protein>
    <submittedName>
        <fullName evidence="1">Nonstructural protein</fullName>
    </submittedName>
</protein>
<dbReference type="InterPro" id="IPR046781">
    <property type="entry name" value="Phage_ORF5"/>
</dbReference>
<dbReference type="Proteomes" id="UP000322389">
    <property type="component" value="Segment"/>
</dbReference>
<dbReference type="EMBL" id="MK249146">
    <property type="protein sequence ID" value="QCQ84670.1"/>
    <property type="molecule type" value="Genomic_DNA"/>
</dbReference>
<sequence>MVNKIYSVFDKKSGLFSTLSLFVNHAAAMRSFQDAISTEGSVFCTHPEDFDLYCLGEFVEENGFIHAIDPREFVVSAKVICDIQRGERDAQS</sequence>
<organism evidence="1">
    <name type="scientific">Blackfly microvirus SF02</name>
    <dbReference type="NCBI Taxonomy" id="2576452"/>
    <lineage>
        <taxon>Viruses</taxon>
        <taxon>Monodnaviria</taxon>
        <taxon>Sangervirae</taxon>
        <taxon>Phixviricota</taxon>
        <taxon>Malgrandaviricetes</taxon>
        <taxon>Petitvirales</taxon>
        <taxon>Microviridae</taxon>
        <taxon>Microvirus</taxon>
    </lineage>
</organism>
<accession>A0A4P8PPD1</accession>
<reference evidence="1" key="1">
    <citation type="submission" date="2018-12" db="EMBL/GenBank/DDBJ databases">
        <title>Singled stranded DNA viruses identified in blackflies (Austrosimulium ungulatum) sampled in New Zealand.</title>
        <authorList>
            <person name="Kraberger S."/>
            <person name="Fontenele R.S."/>
            <person name="Schmidlin K."/>
            <person name="Walters M."/>
            <person name="Varsani A."/>
        </authorList>
    </citation>
    <scope>NUCLEOTIDE SEQUENCE [LARGE SCALE GENOMIC DNA]</scope>
    <source>
        <strain evidence="1">036</strain>
    </source>
</reference>
<evidence type="ECO:0000313" key="1">
    <source>
        <dbReference type="EMBL" id="QCQ84670.1"/>
    </source>
</evidence>
<proteinExistence type="predicted"/>
<dbReference type="Pfam" id="PF20577">
    <property type="entry name" value="Phage_ORF5"/>
    <property type="match status" value="1"/>
</dbReference>